<organism evidence="2 3">
    <name type="scientific">Candidatus Ornithomonoglobus merdipullorum</name>
    <dbReference type="NCBI Taxonomy" id="2840895"/>
    <lineage>
        <taxon>Bacteria</taxon>
        <taxon>Bacillati</taxon>
        <taxon>Bacillota</taxon>
        <taxon>Clostridia</taxon>
        <taxon>Candidatus Ornithomonoglobus</taxon>
    </lineage>
</organism>
<gene>
    <name evidence="2" type="ORF">IAA61_05145</name>
</gene>
<evidence type="ECO:0000256" key="1">
    <source>
        <dbReference type="SAM" id="Phobius"/>
    </source>
</evidence>
<reference evidence="2" key="2">
    <citation type="journal article" date="2021" name="PeerJ">
        <title>Extensive microbial diversity within the chicken gut microbiome revealed by metagenomics and culture.</title>
        <authorList>
            <person name="Gilroy R."/>
            <person name="Ravi A."/>
            <person name="Getino M."/>
            <person name="Pursley I."/>
            <person name="Horton D.L."/>
            <person name="Alikhan N.F."/>
            <person name="Baker D."/>
            <person name="Gharbi K."/>
            <person name="Hall N."/>
            <person name="Watson M."/>
            <person name="Adriaenssens E.M."/>
            <person name="Foster-Nyarko E."/>
            <person name="Jarju S."/>
            <person name="Secka A."/>
            <person name="Antonio M."/>
            <person name="Oren A."/>
            <person name="Chaudhuri R.R."/>
            <person name="La Ragione R."/>
            <person name="Hildebrand F."/>
            <person name="Pallen M.J."/>
        </authorList>
    </citation>
    <scope>NUCLEOTIDE SEQUENCE</scope>
    <source>
        <strain evidence="2">USAMLcec3-3695</strain>
    </source>
</reference>
<dbReference type="Proteomes" id="UP000824109">
    <property type="component" value="Unassembled WGS sequence"/>
</dbReference>
<keyword evidence="1" id="KW-0812">Transmembrane</keyword>
<evidence type="ECO:0000313" key="2">
    <source>
        <dbReference type="EMBL" id="HIU57183.1"/>
    </source>
</evidence>
<name>A0A9D1MBR4_9FIRM</name>
<protein>
    <submittedName>
        <fullName evidence="2">Uncharacterized protein</fullName>
    </submittedName>
</protein>
<reference evidence="2" key="1">
    <citation type="submission" date="2020-10" db="EMBL/GenBank/DDBJ databases">
        <authorList>
            <person name="Gilroy R."/>
        </authorList>
    </citation>
    <scope>NUCLEOTIDE SEQUENCE</scope>
    <source>
        <strain evidence="2">USAMLcec3-3695</strain>
    </source>
</reference>
<feature type="transmembrane region" description="Helical" evidence="1">
    <location>
        <begin position="73"/>
        <end position="99"/>
    </location>
</feature>
<comment type="caution">
    <text evidence="2">The sequence shown here is derived from an EMBL/GenBank/DDBJ whole genome shotgun (WGS) entry which is preliminary data.</text>
</comment>
<keyword evidence="1" id="KW-1133">Transmembrane helix</keyword>
<keyword evidence="1" id="KW-0472">Membrane</keyword>
<accession>A0A9D1MBR4</accession>
<dbReference type="AlphaFoldDB" id="A0A9D1MBR4"/>
<sequence>MSAFMWSMVVQVGMNAKKEMKKHMELERERRREMMKRSPYAASLFDVIDDEGNKEFFTIYGRKVKPGEDLGPVYIGLRMAALICTFFTIGAGLILVCMLMSVTV</sequence>
<dbReference type="EMBL" id="DVNB01000052">
    <property type="protein sequence ID" value="HIU57183.1"/>
    <property type="molecule type" value="Genomic_DNA"/>
</dbReference>
<evidence type="ECO:0000313" key="3">
    <source>
        <dbReference type="Proteomes" id="UP000824109"/>
    </source>
</evidence>
<proteinExistence type="predicted"/>